<gene>
    <name evidence="2" type="ORF">VLY81_12505</name>
</gene>
<accession>A0ABZ1BNR4</accession>
<sequence length="99" mass="10577">MQPFTWQQGLVWVLPVALALAMGARLIWSELRPLVESARRAATACAAWTSPALPGPARRCRGRLALLYGLVAGAWVAWAVVLLLTASQEVRAALVTALG</sequence>
<evidence type="ECO:0000256" key="1">
    <source>
        <dbReference type="SAM" id="Phobius"/>
    </source>
</evidence>
<dbReference type="RefSeq" id="WP_324668531.1">
    <property type="nucleotide sequence ID" value="NZ_CP141614.1"/>
</dbReference>
<feature type="transmembrane region" description="Helical" evidence="1">
    <location>
        <begin position="6"/>
        <end position="28"/>
    </location>
</feature>
<organism evidence="2 3">
    <name type="scientific">Geochorda subterranea</name>
    <dbReference type="NCBI Taxonomy" id="3109564"/>
    <lineage>
        <taxon>Bacteria</taxon>
        <taxon>Bacillati</taxon>
        <taxon>Bacillota</taxon>
        <taxon>Limnochordia</taxon>
        <taxon>Limnochordales</taxon>
        <taxon>Geochordaceae</taxon>
        <taxon>Geochorda</taxon>
    </lineage>
</organism>
<evidence type="ECO:0000313" key="3">
    <source>
        <dbReference type="Proteomes" id="UP001333102"/>
    </source>
</evidence>
<keyword evidence="3" id="KW-1185">Reference proteome</keyword>
<name>A0ABZ1BNR4_9FIRM</name>
<keyword evidence="1" id="KW-0812">Transmembrane</keyword>
<keyword evidence="1" id="KW-1133">Transmembrane helix</keyword>
<reference evidence="3" key="1">
    <citation type="submission" date="2023-12" db="EMBL/GenBank/DDBJ databases">
        <title>Novel isolates from deep terrestrial aquifers shed light on the physiology and ecology of the class Limnochordia.</title>
        <authorList>
            <person name="Karnachuk O.V."/>
            <person name="Lukina A.P."/>
            <person name="Avakyan M.R."/>
            <person name="Kadnikov V."/>
            <person name="Begmatov S."/>
            <person name="Beletsky A.V."/>
            <person name="Mardanov A.V."/>
            <person name="Ravin N.V."/>
        </authorList>
    </citation>
    <scope>NUCLEOTIDE SEQUENCE [LARGE SCALE GENOMIC DNA]</scope>
    <source>
        <strain evidence="3">LN</strain>
    </source>
</reference>
<dbReference type="Proteomes" id="UP001333102">
    <property type="component" value="Chromosome"/>
</dbReference>
<feature type="transmembrane region" description="Helical" evidence="1">
    <location>
        <begin position="65"/>
        <end position="86"/>
    </location>
</feature>
<protein>
    <submittedName>
        <fullName evidence="2">Uncharacterized protein</fullName>
    </submittedName>
</protein>
<dbReference type="EMBL" id="CP141614">
    <property type="protein sequence ID" value="WRP14228.1"/>
    <property type="molecule type" value="Genomic_DNA"/>
</dbReference>
<keyword evidence="1" id="KW-0472">Membrane</keyword>
<proteinExistence type="predicted"/>
<evidence type="ECO:0000313" key="2">
    <source>
        <dbReference type="EMBL" id="WRP14228.1"/>
    </source>
</evidence>